<name>A0A1G7VPN9_9BURK</name>
<dbReference type="Proteomes" id="UP000199706">
    <property type="component" value="Unassembled WGS sequence"/>
</dbReference>
<reference evidence="2 3" key="1">
    <citation type="submission" date="2016-10" db="EMBL/GenBank/DDBJ databases">
        <authorList>
            <person name="de Groot N.N."/>
        </authorList>
    </citation>
    <scope>NUCLEOTIDE SEQUENCE [LARGE SCALE GENOMIC DNA]</scope>
    <source>
        <strain evidence="2 3">LMG 2247</strain>
    </source>
</reference>
<protein>
    <submittedName>
        <fullName evidence="2">Uncharacterized protein</fullName>
    </submittedName>
</protein>
<organism evidence="2 3">
    <name type="scientific">Paraburkholderia phenazinium</name>
    <dbReference type="NCBI Taxonomy" id="60549"/>
    <lineage>
        <taxon>Bacteria</taxon>
        <taxon>Pseudomonadati</taxon>
        <taxon>Pseudomonadota</taxon>
        <taxon>Betaproteobacteria</taxon>
        <taxon>Burkholderiales</taxon>
        <taxon>Burkholderiaceae</taxon>
        <taxon>Paraburkholderia</taxon>
    </lineage>
</organism>
<evidence type="ECO:0000313" key="2">
    <source>
        <dbReference type="EMBL" id="SDG60870.1"/>
    </source>
</evidence>
<evidence type="ECO:0000313" key="3">
    <source>
        <dbReference type="Proteomes" id="UP000199706"/>
    </source>
</evidence>
<feature type="compositionally biased region" description="Polar residues" evidence="1">
    <location>
        <begin position="74"/>
        <end position="89"/>
    </location>
</feature>
<dbReference type="RefSeq" id="WP_175772287.1">
    <property type="nucleotide sequence ID" value="NZ_CADERL010000006.1"/>
</dbReference>
<gene>
    <name evidence="2" type="ORF">SAMN05216466_104134</name>
</gene>
<accession>A0A1G7VPN9</accession>
<feature type="region of interest" description="Disordered" evidence="1">
    <location>
        <begin position="72"/>
        <end position="95"/>
    </location>
</feature>
<dbReference type="AlphaFoldDB" id="A0A1G7VPN9"/>
<proteinExistence type="predicted"/>
<dbReference type="EMBL" id="FNCJ01000004">
    <property type="protein sequence ID" value="SDG60870.1"/>
    <property type="molecule type" value="Genomic_DNA"/>
</dbReference>
<sequence>MLMFLDKDIAHIACVMPAALAEGRGGPILSSEYWRRRLHKLLDASHLTRSQLCALDRLLLQLDAFDARHHRAAPTSQAPLSIDISTTQAPRWKAS</sequence>
<evidence type="ECO:0000256" key="1">
    <source>
        <dbReference type="SAM" id="MobiDB-lite"/>
    </source>
</evidence>